<dbReference type="InterPro" id="IPR057588">
    <property type="entry name" value="NWD1/2-like_WH"/>
</dbReference>
<dbReference type="Pfam" id="PF13271">
    <property type="entry name" value="DUF4062"/>
    <property type="match status" value="1"/>
</dbReference>
<dbReference type="SUPFAM" id="SSF50998">
    <property type="entry name" value="Quinoprotein alcohol dehydrogenase-like"/>
    <property type="match status" value="1"/>
</dbReference>
<dbReference type="InterPro" id="IPR025139">
    <property type="entry name" value="DUF4062"/>
</dbReference>
<dbReference type="InterPro" id="IPR043365">
    <property type="entry name" value="NWD1"/>
</dbReference>
<keyword evidence="1" id="KW-0853">WD repeat</keyword>
<dbReference type="InterPro" id="IPR015943">
    <property type="entry name" value="WD40/YVTN_repeat-like_dom_sf"/>
</dbReference>
<evidence type="ECO:0000259" key="3">
    <source>
        <dbReference type="Pfam" id="PF05729"/>
    </source>
</evidence>
<dbReference type="Proteomes" id="UP000186698">
    <property type="component" value="Chromosome 1L"/>
</dbReference>
<dbReference type="InterPro" id="IPR027417">
    <property type="entry name" value="P-loop_NTPase"/>
</dbReference>
<evidence type="ECO:0000256" key="1">
    <source>
        <dbReference type="ARBA" id="ARBA00022574"/>
    </source>
</evidence>
<keyword evidence="6" id="KW-1185">Reference proteome</keyword>
<dbReference type="RefSeq" id="XP_018112238.1">
    <property type="nucleotide sequence ID" value="XM_018256749.2"/>
</dbReference>
<dbReference type="OMA" id="RGVQCVC"/>
<dbReference type="Pfam" id="PF00400">
    <property type="entry name" value="WD40"/>
    <property type="match status" value="4"/>
</dbReference>
<dbReference type="PaxDb" id="8355-A0A1L8HXH8"/>
<dbReference type="SUPFAM" id="SSF51004">
    <property type="entry name" value="C-terminal (heme d1) domain of cytochrome cd1-nitrite reductase"/>
    <property type="match status" value="1"/>
</dbReference>
<dbReference type="Gene3D" id="2.130.10.10">
    <property type="entry name" value="YVTN repeat-like/Quinoprotein amine dehydrogenase"/>
    <property type="match status" value="3"/>
</dbReference>
<dbReference type="GeneID" id="108713407"/>
<evidence type="ECO:0000256" key="2">
    <source>
        <dbReference type="ARBA" id="ARBA00022737"/>
    </source>
</evidence>
<dbReference type="InterPro" id="IPR007111">
    <property type="entry name" value="NACHT_NTPase"/>
</dbReference>
<keyword evidence="2" id="KW-0677">Repeat</keyword>
<evidence type="ECO:0000313" key="8">
    <source>
        <dbReference type="Xenbase" id="XB-GENE-6487644"/>
    </source>
</evidence>
<feature type="domain" description="NWD1/2-like winged helix-turn-helix" evidence="5">
    <location>
        <begin position="626"/>
        <end position="731"/>
    </location>
</feature>
<dbReference type="PANTHER" id="PTHR45013:SF1">
    <property type="entry name" value="NACHT DOMAIN- AND WD REPEAT-CONTAINING PROTEIN 1"/>
    <property type="match status" value="1"/>
</dbReference>
<evidence type="ECO:0000313" key="7">
    <source>
        <dbReference type="RefSeq" id="XP_018112238.1"/>
    </source>
</evidence>
<gene>
    <name evidence="7 8" type="primary">nwd1.L</name>
</gene>
<dbReference type="InterPro" id="IPR019775">
    <property type="entry name" value="WD40_repeat_CS"/>
</dbReference>
<dbReference type="Gene3D" id="3.40.50.300">
    <property type="entry name" value="P-loop containing nucleotide triphosphate hydrolases"/>
    <property type="match status" value="1"/>
</dbReference>
<dbReference type="PRINTS" id="PR00320">
    <property type="entry name" value="GPROTEINBRPT"/>
</dbReference>
<dbReference type="Pfam" id="PF05729">
    <property type="entry name" value="NACHT"/>
    <property type="match status" value="1"/>
</dbReference>
<dbReference type="PROSITE" id="PS50082">
    <property type="entry name" value="WD_REPEATS_2"/>
    <property type="match status" value="5"/>
</dbReference>
<dbReference type="Pfam" id="PF25469">
    <property type="entry name" value="WHD_NWD1"/>
    <property type="match status" value="1"/>
</dbReference>
<dbReference type="SMART" id="SM00320">
    <property type="entry name" value="WD40"/>
    <property type="match status" value="8"/>
</dbReference>
<feature type="domain" description="DUF4062" evidence="4">
    <location>
        <begin position="26"/>
        <end position="119"/>
    </location>
</feature>
<organism evidence="6 7">
    <name type="scientific">Xenopus laevis</name>
    <name type="common">African clawed frog</name>
    <dbReference type="NCBI Taxonomy" id="8355"/>
    <lineage>
        <taxon>Eukaryota</taxon>
        <taxon>Metazoa</taxon>
        <taxon>Chordata</taxon>
        <taxon>Craniata</taxon>
        <taxon>Vertebrata</taxon>
        <taxon>Euteleostomi</taxon>
        <taxon>Amphibia</taxon>
        <taxon>Batrachia</taxon>
        <taxon>Anura</taxon>
        <taxon>Pipoidea</taxon>
        <taxon>Pipidae</taxon>
        <taxon>Xenopodinae</taxon>
        <taxon>Xenopus</taxon>
        <taxon>Xenopus</taxon>
    </lineage>
</organism>
<dbReference type="InterPro" id="IPR001680">
    <property type="entry name" value="WD40_rpt"/>
</dbReference>
<sequence length="1620" mass="181760">MDLQRFKNILRGKETSLPTEPSNTVRLFISSTFSDMAEERNALMEMAYPDIQAFCQQHGLGFEVVDMRWGVRDYATVDHMTTELCLKEIDSCQKTSMGPSFIALVGNRYGFRPIPRVISEEEFNILFNKIQRNESDAQLLTKWFWKDMNTVPPTYVLQPITTHLPHYAATDPSYAELQAQENKEWRNTEKQLSKALRLAAMEAQIEGFFTLEQKHKYFKSVTESEIECGLLTCGANKEGSTIFLREAKDLNQGQDKSSGLLDVREDGSIDTEAQDLLQNLKSRIVNNYEDCVKTYVVEMSKQKTKTAYLHELCDQAISVVNHQILRYLPSGNTVQSQSENEQPWLGWLRQEIIHHLSSSQKKSQVFCGRQDLLQRIMSYIQERDSHVYPPLIIYGVSGSGKTALMCKAFEILKQTVSKNGNSIMVLRLLGTSPQSSEIHDVLKSICYQLCIALELQPPSSQITNIYNETVRFFHQLLTTVSERKAESLVLFFDSLDQLSPSEGAHHLHWLPKECPANVYIVVSTLPEEGGILKTLQDSVTEPESYIEVKPLSAEQGSQMIEMLMASAGRRLTTDQHEVVLGSFRKCGQPLLLKLAFDEAKRWSSYTPITELRIATSTKDAVSLLYQCLEQLHGKLLVTHALGYIVASRNGLSEAELKDILSLDDEVLADIYQYWAPPSNDLIRFPTLPWTRLRYDLEGYLVERQADGSTVLGLYHRQFIEVAQETYLTKAEKSNRHGILADYFMGKWSMGTKRPILLPLINKSLSADRKVASQPLWFSDNMPNRRKMSELPYHLLNAGRIDELQREILGNMDWISSKIVSCGIQSVIKDFEMSVEFISSREIILVRDSLRLFQPTINFIEGDIDPVIIFTEILARLHFFQLSYPLIDDLCQQCAGWLHQYPHPTFIPTCGFFQPPGGPLQTTVTGFKKGVTVMELCPNHDLLVVGSEDGTMIVWNIKDFEVIHTLTGHTGGIRCVKMFEQGTRAVSGSLDNTLLLWNLVTGKQCLCIHEDHATYENAYLHVDEKNSIIYSAAGSQVCAWKIESGVPLLSLSPGVPDFPLQAAVFCAHQLLITVTEGGTVHIWDSVTGDLKGSRQLPGVEGEDANPVCSCFIPRHGKMVVGFKNGFLAMIYSGGGVSTEKMASPVMFVVLSEDESLFAAGFGKQVQIFWADSNTLRTFLDSPLEHEDLVKSAVINNGKNIIVTGSQDETIRIWSLSNRGTLLDSFYGMGVSVTSLALHSGTLISSSQNAYYLKFWTLDYDQQHKTLTPFQERSGCVALSDAGNMVYFPKTGDKHKIVVWDSRQGRMADMLEASADVKCLEVAENNRILFVGLTSGTVLAFPLDQKLDVACIPPPGDNMEVVCLSLSKQETRLAVAYHNVILLYNVTKNDTLPVLDGPIHSVHPDSTSSVCKTAVLEDQRLLYGMASGELCLFNFEKEKTYQLEPHESCITCLETSNSETLALSGCGDSVQRLWNIDSGQWVHEMCYKGFFFQGVDCACFSKDDRFIFTGSQDRAIKAWDVSSGSLLAVQYVYASVTRLLPTEEGFVGTTKLGYVIQQMFQCPEKVSPQHNALKNIKATCTVKSKTTLHNNEKSGKATAKTGNPWWRCKEQKKKTSQVCHIV</sequence>
<dbReference type="PANTHER" id="PTHR45013">
    <property type="entry name" value="NACHT DOMAIN- AND WD REPEAT-CONTAINING PROTEIN 1"/>
    <property type="match status" value="1"/>
</dbReference>
<dbReference type="InterPro" id="IPR020472">
    <property type="entry name" value="WD40_PAC1"/>
</dbReference>
<accession>A0A1L8HXH8</accession>
<dbReference type="STRING" id="8355.A0A1L8HXH8"/>
<feature type="domain" description="NACHT" evidence="3">
    <location>
        <begin position="391"/>
        <end position="562"/>
    </location>
</feature>
<dbReference type="InterPro" id="IPR011048">
    <property type="entry name" value="Haem_d1_sf"/>
</dbReference>
<dbReference type="OrthoDB" id="6134417at2759"/>
<dbReference type="KEGG" id="xla:108713407"/>
<dbReference type="Xenbase" id="XB-GENE-6487644">
    <property type="gene designation" value="nwd1.L"/>
</dbReference>
<dbReference type="SUPFAM" id="SSF52540">
    <property type="entry name" value="P-loop containing nucleoside triphosphate hydrolases"/>
    <property type="match status" value="1"/>
</dbReference>
<protein>
    <submittedName>
        <fullName evidence="7">NACHT domain- and WD repeat-containing protein 1</fullName>
    </submittedName>
</protein>
<dbReference type="CTD" id="108713407"/>
<evidence type="ECO:0000313" key="6">
    <source>
        <dbReference type="Proteomes" id="UP000186698"/>
    </source>
</evidence>
<dbReference type="InterPro" id="IPR011047">
    <property type="entry name" value="Quinoprotein_ADH-like_sf"/>
</dbReference>
<evidence type="ECO:0000259" key="5">
    <source>
        <dbReference type="Pfam" id="PF25469"/>
    </source>
</evidence>
<dbReference type="AGR" id="Xenbase:XB-GENE-6487644"/>
<dbReference type="Gene3D" id="1.25.40.370">
    <property type="match status" value="1"/>
</dbReference>
<dbReference type="PROSITE" id="PS50294">
    <property type="entry name" value="WD_REPEATS_REGION"/>
    <property type="match status" value="3"/>
</dbReference>
<reference evidence="7" key="1">
    <citation type="submission" date="2025-08" db="UniProtKB">
        <authorList>
            <consortium name="RefSeq"/>
        </authorList>
    </citation>
    <scope>IDENTIFICATION</scope>
    <source>
        <strain evidence="7">J_2021</strain>
        <tissue evidence="7">Erythrocytes</tissue>
    </source>
</reference>
<dbReference type="Bgee" id="108713407">
    <property type="expression patterns" value="Expressed in neurula embryo and 2 other cell types or tissues"/>
</dbReference>
<dbReference type="PROSITE" id="PS00678">
    <property type="entry name" value="WD_REPEATS_1"/>
    <property type="match status" value="2"/>
</dbReference>
<proteinExistence type="predicted"/>
<evidence type="ECO:0000259" key="4">
    <source>
        <dbReference type="Pfam" id="PF13271"/>
    </source>
</evidence>
<name>A0A1L8HXH8_XENLA</name>